<dbReference type="EMBL" id="LDQC01000032">
    <property type="protein sequence ID" value="KTR08313.1"/>
    <property type="molecule type" value="Genomic_DNA"/>
</dbReference>
<accession>A0A175RY42</accession>
<evidence type="ECO:0000256" key="1">
    <source>
        <dbReference type="SAM" id="MobiDB-lite"/>
    </source>
</evidence>
<dbReference type="STRING" id="33881.NS184_06005"/>
<comment type="caution">
    <text evidence="2">The sequence shown here is derived from an EMBL/GenBank/DDBJ whole genome shotgun (WGS) entry which is preliminary data.</text>
</comment>
<gene>
    <name evidence="2" type="ORF">NS184_06005</name>
</gene>
<evidence type="ECO:0000313" key="2">
    <source>
        <dbReference type="EMBL" id="KTR08313.1"/>
    </source>
</evidence>
<protein>
    <submittedName>
        <fullName evidence="2">Uncharacterized protein</fullName>
    </submittedName>
</protein>
<dbReference type="AlphaFoldDB" id="A0A175RY42"/>
<dbReference type="PATRIC" id="fig|33881.3.peg.1497"/>
<organism evidence="2 3">
    <name type="scientific">Curtobacterium luteum</name>
    <dbReference type="NCBI Taxonomy" id="33881"/>
    <lineage>
        <taxon>Bacteria</taxon>
        <taxon>Bacillati</taxon>
        <taxon>Actinomycetota</taxon>
        <taxon>Actinomycetes</taxon>
        <taxon>Micrococcales</taxon>
        <taxon>Microbacteriaceae</taxon>
        <taxon>Curtobacterium</taxon>
    </lineage>
</organism>
<dbReference type="Proteomes" id="UP000078252">
    <property type="component" value="Unassembled WGS sequence"/>
</dbReference>
<sequence length="130" mass="13523">MEECRRHPGGPNRPSRTDRKASSMSSTPLFDSVARSREQAAAPAHGHAPIPTSPMSAPLGARSSSAVPSALIAAIDGIPQRVAASMRNEHRVTPEQLGLVEAVADAITRAVVDAVVAEVDRIARDGVVSA</sequence>
<name>A0A175RY42_9MICO</name>
<reference evidence="2 3" key="1">
    <citation type="journal article" date="2016" name="Front. Microbiol.">
        <title>Genomic Resource of Rice Seed Associated Bacteria.</title>
        <authorList>
            <person name="Midha S."/>
            <person name="Bansal K."/>
            <person name="Sharma S."/>
            <person name="Kumar N."/>
            <person name="Patil P.P."/>
            <person name="Chaudhry V."/>
            <person name="Patil P.B."/>
        </authorList>
    </citation>
    <scope>NUCLEOTIDE SEQUENCE [LARGE SCALE GENOMIC DNA]</scope>
    <source>
        <strain evidence="2 3">NS184</strain>
    </source>
</reference>
<evidence type="ECO:0000313" key="3">
    <source>
        <dbReference type="Proteomes" id="UP000078252"/>
    </source>
</evidence>
<feature type="region of interest" description="Disordered" evidence="1">
    <location>
        <begin position="1"/>
        <end position="63"/>
    </location>
</feature>
<feature type="compositionally biased region" description="Low complexity" evidence="1">
    <location>
        <begin position="40"/>
        <end position="49"/>
    </location>
</feature>
<proteinExistence type="predicted"/>